<dbReference type="InterPro" id="IPR036520">
    <property type="entry name" value="UPF0759_sf"/>
</dbReference>
<protein>
    <recommendedName>
        <fullName evidence="3">DUF72 domain-containing protein</fullName>
    </recommendedName>
</protein>
<dbReference type="SUPFAM" id="SSF117396">
    <property type="entry name" value="TM1631-like"/>
    <property type="match status" value="1"/>
</dbReference>
<name>A0A0R2BRP3_9LACO</name>
<comment type="caution">
    <text evidence="1">The sequence shown here is derived from an EMBL/GenBank/DDBJ whole genome shotgun (WGS) entry which is preliminary data.</text>
</comment>
<proteinExistence type="predicted"/>
<accession>A0A0R2BRP3</accession>
<evidence type="ECO:0000313" key="1">
    <source>
        <dbReference type="EMBL" id="KRM78115.1"/>
    </source>
</evidence>
<dbReference type="Pfam" id="PF01904">
    <property type="entry name" value="DUF72"/>
    <property type="match status" value="1"/>
</dbReference>
<dbReference type="RefSeq" id="WP_056957928.1">
    <property type="nucleotide sequence ID" value="NZ_AYYN01000002.1"/>
</dbReference>
<dbReference type="Gene3D" id="3.20.20.410">
    <property type="entry name" value="Protein of unknown function UPF0759"/>
    <property type="match status" value="1"/>
</dbReference>
<evidence type="ECO:0008006" key="3">
    <source>
        <dbReference type="Google" id="ProtNLM"/>
    </source>
</evidence>
<sequence>MITIGATTWSEHKALITEARPVTLAEYAANFPVVEVDTFFYGIPRISTVKNWQAQVPPAFHFVVKAHRSMTGHSDKKANLAELKETFANFKLAVGPLVETGQLKTVLFQFPPYFIPTKKSINYLRQIRAWLPALPLCLEFRNQAWYQPNTLQSLVAFCRQERFTLTAADEPHQTEASVPFYPVVTTPDLMFWRLHGRNQQGWLKKGPNWRKERTLYRYDHAELEQFKQTLVGLQNDVKEICIIFNNNSAGDAVPNALTLKELLGIDFDGLGPPPPTQLNLI</sequence>
<dbReference type="Proteomes" id="UP000051612">
    <property type="component" value="Unassembled WGS sequence"/>
</dbReference>
<evidence type="ECO:0000313" key="2">
    <source>
        <dbReference type="Proteomes" id="UP000051612"/>
    </source>
</evidence>
<dbReference type="EMBL" id="AYYN01000002">
    <property type="protein sequence ID" value="KRM78115.1"/>
    <property type="molecule type" value="Genomic_DNA"/>
</dbReference>
<dbReference type="AlphaFoldDB" id="A0A0R2BRP3"/>
<dbReference type="PANTHER" id="PTHR30348:SF13">
    <property type="entry name" value="UPF0759 PROTEIN YUNF"/>
    <property type="match status" value="1"/>
</dbReference>
<dbReference type="InterPro" id="IPR002763">
    <property type="entry name" value="DUF72"/>
</dbReference>
<dbReference type="PATRIC" id="fig|1423772.3.peg.1733"/>
<organism evidence="1 2">
    <name type="scientific">Ligilactobacillus murinus DSM 20452 = NBRC 14221</name>
    <dbReference type="NCBI Taxonomy" id="1423772"/>
    <lineage>
        <taxon>Bacteria</taxon>
        <taxon>Bacillati</taxon>
        <taxon>Bacillota</taxon>
        <taxon>Bacilli</taxon>
        <taxon>Lactobacillales</taxon>
        <taxon>Lactobacillaceae</taxon>
        <taxon>Ligilactobacillus</taxon>
    </lineage>
</organism>
<reference evidence="1 2" key="1">
    <citation type="journal article" date="2015" name="Genome Announc.">
        <title>Expanding the biotechnology potential of lactobacilli through comparative genomics of 213 strains and associated genera.</title>
        <authorList>
            <person name="Sun Z."/>
            <person name="Harris H.M."/>
            <person name="McCann A."/>
            <person name="Guo C."/>
            <person name="Argimon S."/>
            <person name="Zhang W."/>
            <person name="Yang X."/>
            <person name="Jeffery I.B."/>
            <person name="Cooney J.C."/>
            <person name="Kagawa T.F."/>
            <person name="Liu W."/>
            <person name="Song Y."/>
            <person name="Salvetti E."/>
            <person name="Wrobel A."/>
            <person name="Rasinkangas P."/>
            <person name="Parkhill J."/>
            <person name="Rea M.C."/>
            <person name="O'Sullivan O."/>
            <person name="Ritari J."/>
            <person name="Douillard F.P."/>
            <person name="Paul Ross R."/>
            <person name="Yang R."/>
            <person name="Briner A.E."/>
            <person name="Felis G.E."/>
            <person name="de Vos W.M."/>
            <person name="Barrangou R."/>
            <person name="Klaenhammer T.R."/>
            <person name="Caufield P.W."/>
            <person name="Cui Y."/>
            <person name="Zhang H."/>
            <person name="O'Toole P.W."/>
        </authorList>
    </citation>
    <scope>NUCLEOTIDE SEQUENCE [LARGE SCALE GENOMIC DNA]</scope>
    <source>
        <strain evidence="1 2">DSM 20452</strain>
    </source>
</reference>
<dbReference type="PANTHER" id="PTHR30348">
    <property type="entry name" value="UNCHARACTERIZED PROTEIN YECE"/>
    <property type="match status" value="1"/>
</dbReference>
<gene>
    <name evidence="1" type="ORF">FC48_GL001629</name>
</gene>